<dbReference type="EMBL" id="MJFZ01003522">
    <property type="protein sequence ID" value="RAW20067.1"/>
    <property type="molecule type" value="Genomic_DNA"/>
</dbReference>
<reference evidence="2 3" key="1">
    <citation type="submission" date="2018-01" db="EMBL/GenBank/DDBJ databases">
        <title>Draft genome of the strawberry crown rot pathogen Phytophthora cactorum.</title>
        <authorList>
            <person name="Armitage A.D."/>
            <person name="Lysoe E."/>
            <person name="Nellist C.F."/>
            <person name="Harrison R.J."/>
            <person name="Brurberg M.B."/>
        </authorList>
    </citation>
    <scope>NUCLEOTIDE SEQUENCE [LARGE SCALE GENOMIC DNA]</scope>
    <source>
        <strain evidence="2 3">10300</strain>
    </source>
</reference>
<name>A0A329R5N0_9STRA</name>
<dbReference type="VEuPathDB" id="FungiDB:PC110_g23491"/>
<accession>A0A329R5N0</accession>
<feature type="domain" description="DDE-1" evidence="1">
    <location>
        <begin position="2"/>
        <end position="109"/>
    </location>
</feature>
<comment type="caution">
    <text evidence="2">The sequence shown here is derived from an EMBL/GenBank/DDBJ whole genome shotgun (WGS) entry which is preliminary data.</text>
</comment>
<proteinExistence type="predicted"/>
<dbReference type="InterPro" id="IPR004875">
    <property type="entry name" value="DDE_SF_endonuclease_dom"/>
</dbReference>
<dbReference type="GO" id="GO:0003676">
    <property type="term" value="F:nucleic acid binding"/>
    <property type="evidence" value="ECO:0007669"/>
    <property type="project" value="InterPro"/>
</dbReference>
<gene>
    <name evidence="2" type="ORF">PC110_g23491</name>
</gene>
<feature type="non-terminal residue" evidence="2">
    <location>
        <position position="1"/>
    </location>
</feature>
<evidence type="ECO:0000259" key="1">
    <source>
        <dbReference type="Pfam" id="PF03184"/>
    </source>
</evidence>
<evidence type="ECO:0000313" key="2">
    <source>
        <dbReference type="EMBL" id="RAW20067.1"/>
    </source>
</evidence>
<evidence type="ECO:0000313" key="3">
    <source>
        <dbReference type="Proteomes" id="UP000251314"/>
    </source>
</evidence>
<sequence>EKKLPILFILRGMPGGTVKTDELPTYPSGHVYTIQESGWMDATVWQMYVMNLLKYEIDAPSALLLDNFDSHVSEAGQSIVAEETSTIVFPVPANSTSVSRPLDVGVMGATQEKVEC</sequence>
<keyword evidence="3" id="KW-1185">Reference proteome</keyword>
<organism evidence="2 3">
    <name type="scientific">Phytophthora cactorum</name>
    <dbReference type="NCBI Taxonomy" id="29920"/>
    <lineage>
        <taxon>Eukaryota</taxon>
        <taxon>Sar</taxon>
        <taxon>Stramenopiles</taxon>
        <taxon>Oomycota</taxon>
        <taxon>Peronosporomycetes</taxon>
        <taxon>Peronosporales</taxon>
        <taxon>Peronosporaceae</taxon>
        <taxon>Phytophthora</taxon>
    </lineage>
</organism>
<dbReference type="Proteomes" id="UP000251314">
    <property type="component" value="Unassembled WGS sequence"/>
</dbReference>
<dbReference type="AlphaFoldDB" id="A0A329R5N0"/>
<dbReference type="OrthoDB" id="127176at2759"/>
<dbReference type="Pfam" id="PF03184">
    <property type="entry name" value="DDE_1"/>
    <property type="match status" value="1"/>
</dbReference>
<protein>
    <recommendedName>
        <fullName evidence="1">DDE-1 domain-containing protein</fullName>
    </recommendedName>
</protein>